<evidence type="ECO:0000313" key="2">
    <source>
        <dbReference type="Proteomes" id="UP000030185"/>
    </source>
</evidence>
<dbReference type="OrthoDB" id="758145at2"/>
<dbReference type="InterPro" id="IPR014710">
    <property type="entry name" value="RmlC-like_jellyroll"/>
</dbReference>
<dbReference type="eggNOG" id="COG0664">
    <property type="taxonomic scope" value="Bacteria"/>
</dbReference>
<dbReference type="Proteomes" id="UP000030185">
    <property type="component" value="Unassembled WGS sequence"/>
</dbReference>
<comment type="caution">
    <text evidence="1">The sequence shown here is derived from an EMBL/GenBank/DDBJ whole genome shotgun (WGS) entry which is preliminary data.</text>
</comment>
<protein>
    <recommendedName>
        <fullName evidence="3">Crp/Fnr family transcriptional regulator</fullName>
    </recommendedName>
</protein>
<keyword evidence="2" id="KW-1185">Reference proteome</keyword>
<gene>
    <name evidence="1" type="ORF">MYP_2429</name>
</gene>
<dbReference type="STRING" id="153721.MYP_2429"/>
<proteinExistence type="predicted"/>
<name>A0A098LE25_9BACT</name>
<dbReference type="AlphaFoldDB" id="A0A098LE25"/>
<dbReference type="Gene3D" id="2.60.120.10">
    <property type="entry name" value="Jelly Rolls"/>
    <property type="match status" value="1"/>
</dbReference>
<evidence type="ECO:0000313" key="1">
    <source>
        <dbReference type="EMBL" id="GAL85200.1"/>
    </source>
</evidence>
<reference evidence="1 2" key="1">
    <citation type="submission" date="2014-09" db="EMBL/GenBank/DDBJ databases">
        <title>Sporocytophaga myxococcoides PG-01 genome sequencing.</title>
        <authorList>
            <person name="Liu L."/>
            <person name="Gao P.J."/>
            <person name="Chen G.J."/>
            <person name="Wang L.S."/>
        </authorList>
    </citation>
    <scope>NUCLEOTIDE SEQUENCE [LARGE SCALE GENOMIC DNA]</scope>
    <source>
        <strain evidence="1 2">PG-01</strain>
    </source>
</reference>
<organism evidence="1 2">
    <name type="scientific">Sporocytophaga myxococcoides</name>
    <dbReference type="NCBI Taxonomy" id="153721"/>
    <lineage>
        <taxon>Bacteria</taxon>
        <taxon>Pseudomonadati</taxon>
        <taxon>Bacteroidota</taxon>
        <taxon>Cytophagia</taxon>
        <taxon>Cytophagales</taxon>
        <taxon>Cytophagaceae</taxon>
        <taxon>Sporocytophaga</taxon>
    </lineage>
</organism>
<dbReference type="EMBL" id="BBLT01000004">
    <property type="protein sequence ID" value="GAL85200.1"/>
    <property type="molecule type" value="Genomic_DNA"/>
</dbReference>
<sequence length="111" mass="13185">MDLTSFNDRTSSKEYLQALTDMELVIITREAMEYFAVNISNWNSIIRKLTEKALLEKLKLSNEMVLDDAYTRYQKLMERQPEIVQRVPLNIIASYLGVSQYTLSRIRKRYR</sequence>
<accession>A0A098LE25</accession>
<evidence type="ECO:0008006" key="3">
    <source>
        <dbReference type="Google" id="ProtNLM"/>
    </source>
</evidence>
<dbReference type="RefSeq" id="WP_052430125.1">
    <property type="nucleotide sequence ID" value="NZ_BBLT01000004.1"/>
</dbReference>